<dbReference type="RefSeq" id="WP_262992263.1">
    <property type="nucleotide sequence ID" value="NZ_JAOTJC010000004.1"/>
</dbReference>
<dbReference type="EMBL" id="JAOTJC010000004">
    <property type="protein sequence ID" value="MCU7553577.1"/>
    <property type="molecule type" value="Genomic_DNA"/>
</dbReference>
<evidence type="ECO:0000313" key="1">
    <source>
        <dbReference type="EMBL" id="MCU7553577.1"/>
    </source>
</evidence>
<sequence length="102" mass="11694">MQKFTLDEISPQGLRIEYLEVQSYEMNIYLVYLATADKAGMVYDKQGHPKRFFSAGQIRETFAHCQVDRAVMKHDTPYDEMIGNPPKSADQVALPFSMALPY</sequence>
<reference evidence="2" key="1">
    <citation type="submission" date="2023-07" db="EMBL/GenBank/DDBJ databases">
        <title>Study on multiphase classification of strain Alteromonas salexigens isolated from the Yellow Sea.</title>
        <authorList>
            <person name="Sun L."/>
        </authorList>
    </citation>
    <scope>NUCLEOTIDE SEQUENCE [LARGE SCALE GENOMIC DNA]</scope>
    <source>
        <strain evidence="2">ASW11-19</strain>
    </source>
</reference>
<organism evidence="1 2">
    <name type="scientific">Alteromonas salexigens</name>
    <dbReference type="NCBI Taxonomy" id="2982530"/>
    <lineage>
        <taxon>Bacteria</taxon>
        <taxon>Pseudomonadati</taxon>
        <taxon>Pseudomonadota</taxon>
        <taxon>Gammaproteobacteria</taxon>
        <taxon>Alteromonadales</taxon>
        <taxon>Alteromonadaceae</taxon>
        <taxon>Alteromonas/Salinimonas group</taxon>
        <taxon>Alteromonas</taxon>
    </lineage>
</organism>
<keyword evidence="2" id="KW-1185">Reference proteome</keyword>
<protein>
    <submittedName>
        <fullName evidence="1">DUF6482 family protein</fullName>
    </submittedName>
</protein>
<accession>A0ABT2VL91</accession>
<proteinExistence type="predicted"/>
<dbReference type="Pfam" id="PF20090">
    <property type="entry name" value="DUF6482"/>
    <property type="match status" value="1"/>
</dbReference>
<dbReference type="InterPro" id="IPR045508">
    <property type="entry name" value="DUF6482"/>
</dbReference>
<comment type="caution">
    <text evidence="1">The sequence shown here is derived from an EMBL/GenBank/DDBJ whole genome shotgun (WGS) entry which is preliminary data.</text>
</comment>
<gene>
    <name evidence="1" type="ORF">OCL06_03060</name>
</gene>
<evidence type="ECO:0000313" key="2">
    <source>
        <dbReference type="Proteomes" id="UP001209257"/>
    </source>
</evidence>
<name>A0ABT2VL91_9ALTE</name>
<dbReference type="Proteomes" id="UP001209257">
    <property type="component" value="Unassembled WGS sequence"/>
</dbReference>